<accession>A0A0P0GI92</accession>
<feature type="transmembrane region" description="Helical" evidence="1">
    <location>
        <begin position="63"/>
        <end position="82"/>
    </location>
</feature>
<reference evidence="2 3" key="1">
    <citation type="journal article" date="2015" name="Science">
        <title>Genetic determinants of in vivo fitness and diet responsiveness in multiple human gut Bacteroides.</title>
        <authorList>
            <person name="Wu M."/>
            <person name="McNulty N.P."/>
            <person name="Rodionov D.A."/>
            <person name="Khoroshkin M.S."/>
            <person name="Griffin N.W."/>
            <person name="Cheng J."/>
            <person name="Latreille P."/>
            <person name="Kerstetter R.A."/>
            <person name="Terrapon N."/>
            <person name="Henrissat B."/>
            <person name="Osterman A.L."/>
            <person name="Gordon J.I."/>
        </authorList>
    </citation>
    <scope>NUCLEOTIDE SEQUENCE [LARGE SCALE GENOMIC DNA]</scope>
    <source>
        <strain evidence="2 3">WH2</strain>
    </source>
</reference>
<dbReference type="KEGG" id="bcel:BcellWH2_03522"/>
<gene>
    <name evidence="2" type="ORF">BcellWH2_03522</name>
</gene>
<sequence length="222" mass="25722">MNAIFFKEWIKTRWYLLLACIVTLGFAGYSMLRINRVVELKGAAHVWEVMLSRDAVFVNLLEYAPLLVGILLALVQFIPEMYHKCLKLTLHLPYPQLKMINLMLLYGLLTLVICFATNYILMFVYLQGILAPELYSRILLTALPWYIAGICAYLLIAWVCLEPTWKRRVLNLVISVLLLRVFFLSSDPEAYNGFLPWLTIYSLLTISFSWLSVLRFKAGKQD</sequence>
<protein>
    <recommendedName>
        <fullName evidence="4">ABC-2 family transporter protein</fullName>
    </recommendedName>
</protein>
<keyword evidence="1" id="KW-0472">Membrane</keyword>
<keyword evidence="1" id="KW-0812">Transmembrane</keyword>
<evidence type="ECO:0000256" key="1">
    <source>
        <dbReference type="SAM" id="Phobius"/>
    </source>
</evidence>
<feature type="transmembrane region" description="Helical" evidence="1">
    <location>
        <begin position="138"/>
        <end position="161"/>
    </location>
</feature>
<dbReference type="Proteomes" id="UP000061809">
    <property type="component" value="Chromosome"/>
</dbReference>
<proteinExistence type="predicted"/>
<feature type="transmembrane region" description="Helical" evidence="1">
    <location>
        <begin position="168"/>
        <end position="185"/>
    </location>
</feature>
<feature type="transmembrane region" description="Helical" evidence="1">
    <location>
        <begin position="12"/>
        <end position="32"/>
    </location>
</feature>
<evidence type="ECO:0000313" key="2">
    <source>
        <dbReference type="EMBL" id="ALJ60745.1"/>
    </source>
</evidence>
<evidence type="ECO:0008006" key="4">
    <source>
        <dbReference type="Google" id="ProtNLM"/>
    </source>
</evidence>
<organism evidence="2 3">
    <name type="scientific">Bacteroides cellulosilyticus</name>
    <dbReference type="NCBI Taxonomy" id="246787"/>
    <lineage>
        <taxon>Bacteria</taxon>
        <taxon>Pseudomonadati</taxon>
        <taxon>Bacteroidota</taxon>
        <taxon>Bacteroidia</taxon>
        <taxon>Bacteroidales</taxon>
        <taxon>Bacteroidaceae</taxon>
        <taxon>Bacteroides</taxon>
    </lineage>
</organism>
<dbReference type="AlphaFoldDB" id="A0A0P0GI92"/>
<dbReference type="RefSeq" id="WP_029427534.1">
    <property type="nucleotide sequence ID" value="NZ_CP012801.1"/>
</dbReference>
<dbReference type="PATRIC" id="fig|246787.4.peg.3633"/>
<feature type="transmembrane region" description="Helical" evidence="1">
    <location>
        <begin position="197"/>
        <end position="216"/>
    </location>
</feature>
<feature type="transmembrane region" description="Helical" evidence="1">
    <location>
        <begin position="103"/>
        <end position="126"/>
    </location>
</feature>
<keyword evidence="1" id="KW-1133">Transmembrane helix</keyword>
<dbReference type="EMBL" id="CP012801">
    <property type="protein sequence ID" value="ALJ60745.1"/>
    <property type="molecule type" value="Genomic_DNA"/>
</dbReference>
<name>A0A0P0GI92_9BACE</name>
<evidence type="ECO:0000313" key="3">
    <source>
        <dbReference type="Proteomes" id="UP000061809"/>
    </source>
</evidence>